<dbReference type="EMBL" id="JBDFQZ010000014">
    <property type="protein sequence ID" value="KAK9666822.1"/>
    <property type="molecule type" value="Genomic_DNA"/>
</dbReference>
<gene>
    <name evidence="2" type="ORF">RND81_14G213600</name>
</gene>
<feature type="domain" description="Retrovirus-related Pol polyprotein from transposon TNT 1-94-like beta-barrel" evidence="1">
    <location>
        <begin position="198"/>
        <end position="272"/>
    </location>
</feature>
<keyword evidence="3" id="KW-1185">Reference proteome</keyword>
<evidence type="ECO:0000259" key="1">
    <source>
        <dbReference type="Pfam" id="PF22936"/>
    </source>
</evidence>
<comment type="caution">
    <text evidence="2">The sequence shown here is derived from an EMBL/GenBank/DDBJ whole genome shotgun (WGS) entry which is preliminary data.</text>
</comment>
<organism evidence="2 3">
    <name type="scientific">Saponaria officinalis</name>
    <name type="common">Common soapwort</name>
    <name type="synonym">Lychnis saponaria</name>
    <dbReference type="NCBI Taxonomy" id="3572"/>
    <lineage>
        <taxon>Eukaryota</taxon>
        <taxon>Viridiplantae</taxon>
        <taxon>Streptophyta</taxon>
        <taxon>Embryophyta</taxon>
        <taxon>Tracheophyta</taxon>
        <taxon>Spermatophyta</taxon>
        <taxon>Magnoliopsida</taxon>
        <taxon>eudicotyledons</taxon>
        <taxon>Gunneridae</taxon>
        <taxon>Pentapetalae</taxon>
        <taxon>Caryophyllales</taxon>
        <taxon>Caryophyllaceae</taxon>
        <taxon>Caryophylleae</taxon>
        <taxon>Saponaria</taxon>
    </lineage>
</organism>
<evidence type="ECO:0000313" key="2">
    <source>
        <dbReference type="EMBL" id="KAK9666822.1"/>
    </source>
</evidence>
<reference evidence="2" key="1">
    <citation type="submission" date="2024-03" db="EMBL/GenBank/DDBJ databases">
        <title>WGS assembly of Saponaria officinalis var. Norfolk2.</title>
        <authorList>
            <person name="Jenkins J."/>
            <person name="Shu S."/>
            <person name="Grimwood J."/>
            <person name="Barry K."/>
            <person name="Goodstein D."/>
            <person name="Schmutz J."/>
            <person name="Leebens-Mack J."/>
            <person name="Osbourn A."/>
        </authorList>
    </citation>
    <scope>NUCLEOTIDE SEQUENCE [LARGE SCALE GENOMIC DNA]</scope>
    <source>
        <strain evidence="2">JIC</strain>
    </source>
</reference>
<accession>A0AAW1GS38</accession>
<sequence length="391" mass="43385">MGMNPTCSCTCTCGSKTKQLKFLENQKIVQFLMGLNDTYTVIRGTILMQNPLPKLSLVYNNLLQEERQREIHNSTQFQINSASFYARNNRSRPPYGVNSFSHNQRVPPTPVSRKPISTVSNEFNTLECRYCKKLGHTIDKCFRLQNRNKKFAGNVHFGDGILGNPGAVQNDAAQVPDAANFAGNSFSSVTPDFLYNSWIIDSGATDHMCSNKSLFSIMTPIPKPYSISLPTGQVVIIDSVGIVPVSADITLHDVLFVPCFKFNLLSVAKLVKQLDLHVCFTSDTCFLQGSSLKKPLILGRNHKDLFLLHSAKPQSRLPYASKDTAVDSVSSSVVTSINSVVWHNRLGHLPLYKLKVLNVCMNIIIMTFNSATEFLKGVGILHQTSCVHTPQ</sequence>
<dbReference type="PANTHER" id="PTHR34222">
    <property type="entry name" value="GAG_PRE-INTEGRS DOMAIN-CONTAINING PROTEIN"/>
    <property type="match status" value="1"/>
</dbReference>
<proteinExistence type="predicted"/>
<evidence type="ECO:0000313" key="3">
    <source>
        <dbReference type="Proteomes" id="UP001443914"/>
    </source>
</evidence>
<dbReference type="AlphaFoldDB" id="A0AAW1GS38"/>
<dbReference type="Proteomes" id="UP001443914">
    <property type="component" value="Unassembled WGS sequence"/>
</dbReference>
<name>A0AAW1GS38_SAPOF</name>
<dbReference type="Pfam" id="PF22936">
    <property type="entry name" value="Pol_BBD"/>
    <property type="match status" value="1"/>
</dbReference>
<dbReference type="PANTHER" id="PTHR34222:SF79">
    <property type="entry name" value="RETROVIRUS-RELATED POL POLYPROTEIN FROM TRANSPOSON TNT 1-94"/>
    <property type="match status" value="1"/>
</dbReference>
<protein>
    <recommendedName>
        <fullName evidence="1">Retrovirus-related Pol polyprotein from transposon TNT 1-94-like beta-barrel domain-containing protein</fullName>
    </recommendedName>
</protein>
<dbReference type="InterPro" id="IPR054722">
    <property type="entry name" value="PolX-like_BBD"/>
</dbReference>